<dbReference type="STRING" id="1429083.GCA_001885685_02219"/>
<accession>A0A1H7T9D8</accession>
<evidence type="ECO:0000313" key="2">
    <source>
        <dbReference type="Proteomes" id="UP000185766"/>
    </source>
</evidence>
<gene>
    <name evidence="1" type="ORF">SAMN05216214_1258</name>
</gene>
<name>A0A1H7T9D8_9GAMM</name>
<evidence type="ECO:0000313" key="1">
    <source>
        <dbReference type="EMBL" id="SEL81145.1"/>
    </source>
</evidence>
<protein>
    <submittedName>
        <fullName evidence="1">Uncharacterized protein</fullName>
    </submittedName>
</protein>
<reference evidence="1 2" key="1">
    <citation type="submission" date="2016-10" db="EMBL/GenBank/DDBJ databases">
        <authorList>
            <person name="de Groot N.N."/>
        </authorList>
    </citation>
    <scope>NUCLEOTIDE SEQUENCE [LARGE SCALE GENOMIC DNA]</scope>
    <source>
        <strain evidence="1 2">JCM 19513</strain>
    </source>
</reference>
<dbReference type="Proteomes" id="UP000185766">
    <property type="component" value="Unassembled WGS sequence"/>
</dbReference>
<dbReference type="EMBL" id="FOAS01000025">
    <property type="protein sequence ID" value="SEL81145.1"/>
    <property type="molecule type" value="Genomic_DNA"/>
</dbReference>
<proteinExistence type="predicted"/>
<organism evidence="1 2">
    <name type="scientific">Atopomonas hussainii</name>
    <dbReference type="NCBI Taxonomy" id="1429083"/>
    <lineage>
        <taxon>Bacteria</taxon>
        <taxon>Pseudomonadati</taxon>
        <taxon>Pseudomonadota</taxon>
        <taxon>Gammaproteobacteria</taxon>
        <taxon>Pseudomonadales</taxon>
        <taxon>Pseudomonadaceae</taxon>
        <taxon>Atopomonas</taxon>
    </lineage>
</organism>
<dbReference type="AlphaFoldDB" id="A0A1H7T9D8"/>
<keyword evidence="2" id="KW-1185">Reference proteome</keyword>
<sequence>MQQGQCHTLPAACGLSNLVADMHTPRRCGLFWDCVHVPWALDPPPAAPQVRCFSALTPTLATFLRQPLFATFLAAATIRAAVDHDCRPARATACARPRQNDVSLPAAAHVCALSTRRNARAVAGKNALHSMRRVCRLAATLSIKALRLTSFRSPAVRGQLVSLGSE</sequence>